<dbReference type="STRING" id="35722.A0A0B7MX19"/>
<evidence type="ECO:0000313" key="2">
    <source>
        <dbReference type="EMBL" id="CEP07678.1"/>
    </source>
</evidence>
<proteinExistence type="predicted"/>
<accession>A0A0B7MX19</accession>
<keyword evidence="3" id="KW-1185">Reference proteome</keyword>
<evidence type="ECO:0000256" key="1">
    <source>
        <dbReference type="SAM" id="MobiDB-lite"/>
    </source>
</evidence>
<name>A0A0B7MX19_9FUNG</name>
<protein>
    <submittedName>
        <fullName evidence="2">Uncharacterized protein</fullName>
    </submittedName>
</protein>
<dbReference type="EMBL" id="LN719426">
    <property type="protein sequence ID" value="CEP07678.1"/>
    <property type="molecule type" value="Genomic_DNA"/>
</dbReference>
<reference evidence="2 3" key="1">
    <citation type="submission" date="2014-09" db="EMBL/GenBank/DDBJ databases">
        <authorList>
            <person name="Ellenberger Sabrina"/>
        </authorList>
    </citation>
    <scope>NUCLEOTIDE SEQUENCE [LARGE SCALE GENOMIC DNA]</scope>
    <source>
        <strain evidence="2 3">CBS 412.66</strain>
    </source>
</reference>
<feature type="compositionally biased region" description="Polar residues" evidence="1">
    <location>
        <begin position="287"/>
        <end position="301"/>
    </location>
</feature>
<dbReference type="Proteomes" id="UP000054107">
    <property type="component" value="Unassembled WGS sequence"/>
</dbReference>
<dbReference type="AlphaFoldDB" id="A0A0B7MX19"/>
<feature type="region of interest" description="Disordered" evidence="1">
    <location>
        <begin position="271"/>
        <end position="307"/>
    </location>
</feature>
<feature type="compositionally biased region" description="Low complexity" evidence="1">
    <location>
        <begin position="64"/>
        <end position="76"/>
    </location>
</feature>
<feature type="region of interest" description="Disordered" evidence="1">
    <location>
        <begin position="35"/>
        <end position="81"/>
    </location>
</feature>
<feature type="compositionally biased region" description="Basic residues" evidence="1">
    <location>
        <begin position="49"/>
        <end position="58"/>
    </location>
</feature>
<organism evidence="2 3">
    <name type="scientific">Parasitella parasitica</name>
    <dbReference type="NCBI Taxonomy" id="35722"/>
    <lineage>
        <taxon>Eukaryota</taxon>
        <taxon>Fungi</taxon>
        <taxon>Fungi incertae sedis</taxon>
        <taxon>Mucoromycota</taxon>
        <taxon>Mucoromycotina</taxon>
        <taxon>Mucoromycetes</taxon>
        <taxon>Mucorales</taxon>
        <taxon>Mucorineae</taxon>
        <taxon>Mucoraceae</taxon>
        <taxon>Parasitella</taxon>
    </lineage>
</organism>
<gene>
    <name evidence="2" type="primary">PARPA_00986.1 scaffold 1359</name>
</gene>
<dbReference type="OrthoDB" id="2287482at2759"/>
<evidence type="ECO:0000313" key="3">
    <source>
        <dbReference type="Proteomes" id="UP000054107"/>
    </source>
</evidence>
<sequence length="362" mass="40769">MPSTTLMLPSKPIAIPGQALENEMSYREIIKQLAQTTAKPYGDIPPMMKTKKKKRSKKDKVDLPTSKPSSPTSSSKPMRRMSHVEDWIVVDSKESLPDEEELVQSPFRNFLSGDFFTEVLPLHMPPPSLSEQFGLEEEQGEGRKLHDDAQLSLELMQEYDGMSDDDDEQVLATSWKSSNSVMHKDLLRRHSISSFTSSASSTTTTASYAVSSSPPHLSNTDHELWKETLAKLKRSLFVSPPPTPAFTPVSAPTTTAPSALKLKRASSKLIPMPIPPRKISQKRRSEATTQPRFNPDTNTYTRDTRSNPDHLRMISAELNMMRGRKLLSPLKPRGFLPRRKDAFVRGAKRNRSQLMQEILIDK</sequence>